<comment type="similarity">
    <text evidence="2">Belongs to the peptidase M20B family.</text>
</comment>
<keyword evidence="3" id="KW-0031">Aminopeptidase</keyword>
<dbReference type="KEGG" id="ain:Acin_2239"/>
<dbReference type="PANTHER" id="PTHR42994:SF1">
    <property type="entry name" value="PEPTIDASE T"/>
    <property type="match status" value="1"/>
</dbReference>
<dbReference type="GO" id="GO:0008237">
    <property type="term" value="F:metallopeptidase activity"/>
    <property type="evidence" value="ECO:0007669"/>
    <property type="project" value="UniProtKB-KW"/>
</dbReference>
<feature type="binding site" evidence="11">
    <location>
        <position position="378"/>
    </location>
    <ligand>
        <name>Zn(2+)</name>
        <dbReference type="ChEBI" id="CHEBI:29105"/>
        <label>2</label>
    </ligand>
</feature>
<dbReference type="NCBIfam" id="NF003976">
    <property type="entry name" value="PRK05469.1"/>
    <property type="match status" value="1"/>
</dbReference>
<feature type="active site" evidence="10">
    <location>
        <position position="79"/>
    </location>
</feature>
<dbReference type="GO" id="GO:0045148">
    <property type="term" value="F:tripeptide aminopeptidase activity"/>
    <property type="evidence" value="ECO:0007669"/>
    <property type="project" value="UniProtKB-UniRule"/>
</dbReference>
<dbReference type="GO" id="GO:0008270">
    <property type="term" value="F:zinc ion binding"/>
    <property type="evidence" value="ECO:0007669"/>
    <property type="project" value="InterPro"/>
</dbReference>
<name>G4Q6E4_ACIIR</name>
<evidence type="ECO:0000259" key="12">
    <source>
        <dbReference type="Pfam" id="PF07687"/>
    </source>
</evidence>
<dbReference type="NCBIfam" id="NF009920">
    <property type="entry name" value="PRK13381.1"/>
    <property type="match status" value="1"/>
</dbReference>
<dbReference type="SUPFAM" id="SSF55031">
    <property type="entry name" value="Bacterial exopeptidase dimerisation domain"/>
    <property type="match status" value="1"/>
</dbReference>
<protein>
    <recommendedName>
        <fullName evidence="9">Peptidase T</fullName>
        <ecNumber evidence="9">3.4.11.4</ecNumber>
    </recommendedName>
</protein>
<dbReference type="PATRIC" id="fig|568816.4.peg.2170"/>
<dbReference type="PANTHER" id="PTHR42994">
    <property type="entry name" value="PEPTIDASE T"/>
    <property type="match status" value="1"/>
</dbReference>
<comment type="cofactor">
    <cofactor evidence="11">
        <name>Zn(2+)</name>
        <dbReference type="ChEBI" id="CHEBI:29105"/>
    </cofactor>
    <text evidence="11">Binds 2 Zn(2+) ions per subunit.</text>
</comment>
<evidence type="ECO:0000256" key="10">
    <source>
        <dbReference type="PIRSR" id="PIRSR037215-1"/>
    </source>
</evidence>
<dbReference type="InterPro" id="IPR010161">
    <property type="entry name" value="Peptidase_M20B"/>
</dbReference>
<keyword evidence="4" id="KW-0645">Protease</keyword>
<dbReference type="PIRSF" id="PIRSF037215">
    <property type="entry name" value="Peptidase_M20B"/>
    <property type="match status" value="1"/>
</dbReference>
<sequence length="405" mass="44180">MTTATERFLKYIAVNTTSVDDAKVYPSSPNQKVLGAQIAEEMKAMGLTDVIQDEYGYVMGTIPATRDKGPTIGLISHLDTSNAVSGGPIHPAFVDYQGGDIVLNKEQDIVMTPSAFPCLNEVKGKRLIVTDGTTLLGADDKAGVAEIMTLAERLLRPDAPKHGKIRIGFTPDEEVGEGTKFFDLEKFGAQIAYTVDGGALGELEYENFNAATATITIKGVSVHTGSAKNQMINAAAVGCEFQSLLPEKEQPVYTEGYEGFYHLSSIEGSCEHCEMKYLLREHDAEKFAAQKRKVEEIGRKLNEKWGSGVVTVSIRDSYANMRPIIENHMELVDEARHAFEACGVKPIVQPIRGGTDGARLSHKGLPCPNLSTGGYLFHSRYEFIPQESLETMVDVLEKLIVGLSK</sequence>
<dbReference type="InterPro" id="IPR011650">
    <property type="entry name" value="Peptidase_M20_dimer"/>
</dbReference>
<dbReference type="GO" id="GO:0005829">
    <property type="term" value="C:cytosol"/>
    <property type="evidence" value="ECO:0007669"/>
    <property type="project" value="TreeGrafter"/>
</dbReference>
<dbReference type="InterPro" id="IPR036264">
    <property type="entry name" value="Bact_exopeptidase_dim_dom"/>
</dbReference>
<feature type="binding site" evidence="11">
    <location>
        <position position="139"/>
    </location>
    <ligand>
        <name>Zn(2+)</name>
        <dbReference type="ChEBI" id="CHEBI:29105"/>
        <label>2</label>
    </ligand>
</feature>
<evidence type="ECO:0000313" key="14">
    <source>
        <dbReference type="Proteomes" id="UP000007093"/>
    </source>
</evidence>
<keyword evidence="6" id="KW-0378">Hydrolase</keyword>
<evidence type="ECO:0000256" key="9">
    <source>
        <dbReference type="NCBIfam" id="TIGR01882"/>
    </source>
</evidence>
<evidence type="ECO:0000256" key="3">
    <source>
        <dbReference type="ARBA" id="ARBA00022438"/>
    </source>
</evidence>
<feature type="binding site" evidence="11">
    <location>
        <position position="77"/>
    </location>
    <ligand>
        <name>Zn(2+)</name>
        <dbReference type="ChEBI" id="CHEBI:29105"/>
        <label>1</label>
    </ligand>
</feature>
<dbReference type="GO" id="GO:0006518">
    <property type="term" value="P:peptide metabolic process"/>
    <property type="evidence" value="ECO:0007669"/>
    <property type="project" value="InterPro"/>
</dbReference>
<dbReference type="Pfam" id="PF07687">
    <property type="entry name" value="M20_dimer"/>
    <property type="match status" value="1"/>
</dbReference>
<dbReference type="STRING" id="568816.Acin_2239"/>
<evidence type="ECO:0000256" key="4">
    <source>
        <dbReference type="ARBA" id="ARBA00022670"/>
    </source>
</evidence>
<feature type="binding site" evidence="11">
    <location>
        <position position="196"/>
    </location>
    <ligand>
        <name>Zn(2+)</name>
        <dbReference type="ChEBI" id="CHEBI:29105"/>
        <label>1</label>
    </ligand>
</feature>
<proteinExistence type="inferred from homology"/>
<evidence type="ECO:0000256" key="8">
    <source>
        <dbReference type="ARBA" id="ARBA00023049"/>
    </source>
</evidence>
<dbReference type="AlphaFoldDB" id="G4Q6E4"/>
<dbReference type="InterPro" id="IPR001261">
    <property type="entry name" value="ArgE/DapE_CS"/>
</dbReference>
<dbReference type="GO" id="GO:0006508">
    <property type="term" value="P:proteolysis"/>
    <property type="evidence" value="ECO:0007669"/>
    <property type="project" value="UniProtKB-UniRule"/>
</dbReference>
<dbReference type="EMBL" id="CP003058">
    <property type="protein sequence ID" value="AEQ23434.1"/>
    <property type="molecule type" value="Genomic_DNA"/>
</dbReference>
<evidence type="ECO:0000256" key="2">
    <source>
        <dbReference type="ARBA" id="ARBA00009692"/>
    </source>
</evidence>
<dbReference type="Proteomes" id="UP000007093">
    <property type="component" value="Chromosome"/>
</dbReference>
<dbReference type="RefSeq" id="WP_009015177.1">
    <property type="nucleotide sequence ID" value="NC_016077.1"/>
</dbReference>
<dbReference type="HOGENOM" id="CLU_053676_0_0_9"/>
<dbReference type="SUPFAM" id="SSF53187">
    <property type="entry name" value="Zn-dependent exopeptidases"/>
    <property type="match status" value="1"/>
</dbReference>
<dbReference type="InParanoid" id="G4Q6E4"/>
<dbReference type="Pfam" id="PF01546">
    <property type="entry name" value="Peptidase_M20"/>
    <property type="match status" value="1"/>
</dbReference>
<dbReference type="Gene3D" id="3.40.630.10">
    <property type="entry name" value="Zn peptidases"/>
    <property type="match status" value="1"/>
</dbReference>
<evidence type="ECO:0000256" key="5">
    <source>
        <dbReference type="ARBA" id="ARBA00022723"/>
    </source>
</evidence>
<keyword evidence="7 11" id="KW-0862">Zinc</keyword>
<dbReference type="FunCoup" id="G4Q6E4">
    <property type="interactions" value="15"/>
</dbReference>
<feature type="domain" description="Peptidase M20 dimerisation" evidence="12">
    <location>
        <begin position="205"/>
        <end position="304"/>
    </location>
</feature>
<reference evidence="13 14" key="1">
    <citation type="journal article" date="2011" name="J. Bacteriol.">
        <title>Complete genome sequence of Acidaminococcus intestini RYC-MR95, a Gram-negative bacterium from the phylum Firmicutes.</title>
        <authorList>
            <person name="D'Auria G."/>
            <person name="Galan J.C."/>
            <person name="Rodriguez-Alcayna M."/>
            <person name="Moya A."/>
            <person name="Baquero F."/>
            <person name="Latorre A."/>
        </authorList>
    </citation>
    <scope>NUCLEOTIDE SEQUENCE [LARGE SCALE GENOMIC DNA]</scope>
    <source>
        <strain evidence="13 14">RyC-MR95</strain>
    </source>
</reference>
<gene>
    <name evidence="13" type="ordered locus">Acin_2239</name>
</gene>
<keyword evidence="8" id="KW-0482">Metalloprotease</keyword>
<feature type="active site" description="Proton acceptor" evidence="10">
    <location>
        <position position="173"/>
    </location>
</feature>
<dbReference type="PROSITE" id="PS00759">
    <property type="entry name" value="ARGE_DAPE_CPG2_2"/>
    <property type="match status" value="1"/>
</dbReference>
<dbReference type="Gene3D" id="3.30.70.360">
    <property type="match status" value="1"/>
</dbReference>
<evidence type="ECO:0000256" key="1">
    <source>
        <dbReference type="ARBA" id="ARBA00000870"/>
    </source>
</evidence>
<dbReference type="GeneID" id="92879421"/>
<dbReference type="EC" id="3.4.11.4" evidence="9"/>
<dbReference type="CDD" id="cd03892">
    <property type="entry name" value="M20_peptT"/>
    <property type="match status" value="1"/>
</dbReference>
<evidence type="ECO:0000313" key="13">
    <source>
        <dbReference type="EMBL" id="AEQ23434.1"/>
    </source>
</evidence>
<comment type="catalytic activity">
    <reaction evidence="1">
        <text>Release of the N-terminal residue from a tripeptide.</text>
        <dbReference type="EC" id="3.4.11.4"/>
    </reaction>
</comment>
<keyword evidence="14" id="KW-1185">Reference proteome</keyword>
<organism evidence="13 14">
    <name type="scientific">Acidaminococcus intestini (strain RyC-MR95)</name>
    <dbReference type="NCBI Taxonomy" id="568816"/>
    <lineage>
        <taxon>Bacteria</taxon>
        <taxon>Bacillati</taxon>
        <taxon>Bacillota</taxon>
        <taxon>Negativicutes</taxon>
        <taxon>Acidaminococcales</taxon>
        <taxon>Acidaminococcaceae</taxon>
        <taxon>Acidaminococcus</taxon>
    </lineage>
</organism>
<keyword evidence="5 11" id="KW-0479">Metal-binding</keyword>
<dbReference type="InterPro" id="IPR002933">
    <property type="entry name" value="Peptidase_M20"/>
</dbReference>
<evidence type="ECO:0000256" key="6">
    <source>
        <dbReference type="ARBA" id="ARBA00022801"/>
    </source>
</evidence>
<dbReference type="PROSITE" id="PS00758">
    <property type="entry name" value="ARGE_DAPE_CPG2_1"/>
    <property type="match status" value="1"/>
</dbReference>
<evidence type="ECO:0000256" key="7">
    <source>
        <dbReference type="ARBA" id="ARBA00022833"/>
    </source>
</evidence>
<dbReference type="eggNOG" id="COG2195">
    <property type="taxonomic scope" value="Bacteria"/>
</dbReference>
<feature type="binding site" evidence="11">
    <location>
        <position position="174"/>
    </location>
    <ligand>
        <name>Zn(2+)</name>
        <dbReference type="ChEBI" id="CHEBI:29105"/>
        <label>2</label>
    </ligand>
</feature>
<accession>G4Q6E4</accession>
<dbReference type="NCBIfam" id="TIGR01882">
    <property type="entry name" value="peptidase-T"/>
    <property type="match status" value="1"/>
</dbReference>
<feature type="binding site" evidence="11">
    <location>
        <position position="139"/>
    </location>
    <ligand>
        <name>Zn(2+)</name>
        <dbReference type="ChEBI" id="CHEBI:29105"/>
        <label>1</label>
    </ligand>
</feature>
<evidence type="ECO:0000256" key="11">
    <source>
        <dbReference type="PIRSR" id="PIRSR037215-2"/>
    </source>
</evidence>